<proteinExistence type="predicted"/>
<evidence type="ECO:0000256" key="1">
    <source>
        <dbReference type="SAM" id="MobiDB-lite"/>
    </source>
</evidence>
<evidence type="ECO:0000313" key="2">
    <source>
        <dbReference type="EMBL" id="VDM82428.1"/>
    </source>
</evidence>
<protein>
    <submittedName>
        <fullName evidence="2">Uncharacterized protein</fullName>
    </submittedName>
</protein>
<accession>A0A3P7LTK0</accession>
<gene>
    <name evidence="2" type="ORF">SVUK_LOCUS17426</name>
</gene>
<dbReference type="AlphaFoldDB" id="A0A3P7LTK0"/>
<sequence>MPLPTDTARAPSRNRRRYMQGSARSKTIELGTLSEIEEDIYHNKEGYEEPDGKVVSAADANGTIRRPTNGTVRSIARHLSERQKIERAKAAAVIPVAPLPPPRNEEHMHPGISHEEVVTSVKLRQIPCIHLGHRTVRCISEHTDFRGVSFTWLLNVEWLLH</sequence>
<dbReference type="OrthoDB" id="5829487at2759"/>
<feature type="region of interest" description="Disordered" evidence="1">
    <location>
        <begin position="1"/>
        <end position="24"/>
    </location>
</feature>
<dbReference type="EMBL" id="UYYB01117649">
    <property type="protein sequence ID" value="VDM82428.1"/>
    <property type="molecule type" value="Genomic_DNA"/>
</dbReference>
<dbReference type="Proteomes" id="UP000270094">
    <property type="component" value="Unassembled WGS sequence"/>
</dbReference>
<reference evidence="2 3" key="1">
    <citation type="submission" date="2018-11" db="EMBL/GenBank/DDBJ databases">
        <authorList>
            <consortium name="Pathogen Informatics"/>
        </authorList>
    </citation>
    <scope>NUCLEOTIDE SEQUENCE [LARGE SCALE GENOMIC DNA]</scope>
</reference>
<organism evidence="2 3">
    <name type="scientific">Strongylus vulgaris</name>
    <name type="common">Blood worm</name>
    <dbReference type="NCBI Taxonomy" id="40348"/>
    <lineage>
        <taxon>Eukaryota</taxon>
        <taxon>Metazoa</taxon>
        <taxon>Ecdysozoa</taxon>
        <taxon>Nematoda</taxon>
        <taxon>Chromadorea</taxon>
        <taxon>Rhabditida</taxon>
        <taxon>Rhabditina</taxon>
        <taxon>Rhabditomorpha</taxon>
        <taxon>Strongyloidea</taxon>
        <taxon>Strongylidae</taxon>
        <taxon>Strongylus</taxon>
    </lineage>
</organism>
<evidence type="ECO:0000313" key="3">
    <source>
        <dbReference type="Proteomes" id="UP000270094"/>
    </source>
</evidence>
<keyword evidence="3" id="KW-1185">Reference proteome</keyword>
<name>A0A3P7LTK0_STRVU</name>